<dbReference type="InterPro" id="IPR006059">
    <property type="entry name" value="SBP"/>
</dbReference>
<name>A0ABS6CYW8_9FIRM</name>
<evidence type="ECO:0000256" key="3">
    <source>
        <dbReference type="ARBA" id="ARBA00022729"/>
    </source>
</evidence>
<evidence type="ECO:0000313" key="6">
    <source>
        <dbReference type="Proteomes" id="UP000723714"/>
    </source>
</evidence>
<keyword evidence="6" id="KW-1185">Reference proteome</keyword>
<comment type="similarity">
    <text evidence="1">Belongs to the bacterial solute-binding protein 1 family.</text>
</comment>
<gene>
    <name evidence="5" type="ORF">HGO97_001670</name>
</gene>
<dbReference type="RefSeq" id="WP_216238780.1">
    <property type="nucleotide sequence ID" value="NZ_JABACJ020000001.1"/>
</dbReference>
<evidence type="ECO:0000256" key="1">
    <source>
        <dbReference type="ARBA" id="ARBA00008520"/>
    </source>
</evidence>
<dbReference type="PROSITE" id="PS51257">
    <property type="entry name" value="PROKAR_LIPOPROTEIN"/>
    <property type="match status" value="1"/>
</dbReference>
<dbReference type="InterPro" id="IPR050490">
    <property type="entry name" value="Bact_solute-bd_prot1"/>
</dbReference>
<dbReference type="PROSITE" id="PS01037">
    <property type="entry name" value="SBP_BACTERIAL_1"/>
    <property type="match status" value="1"/>
</dbReference>
<keyword evidence="3 4" id="KW-0732">Signal</keyword>
<keyword evidence="2" id="KW-0813">Transport</keyword>
<dbReference type="PANTHER" id="PTHR43649">
    <property type="entry name" value="ARABINOSE-BINDING PROTEIN-RELATED"/>
    <property type="match status" value="1"/>
</dbReference>
<proteinExistence type="inferred from homology"/>
<reference evidence="5 6" key="1">
    <citation type="submission" date="2021-06" db="EMBL/GenBank/DDBJ databases">
        <title>Faecalicatena sp. nov. isolated from porcine feces.</title>
        <authorList>
            <person name="Oh B.S."/>
            <person name="Lee J.H."/>
        </authorList>
    </citation>
    <scope>NUCLEOTIDE SEQUENCE [LARGE SCALE GENOMIC DNA]</scope>
    <source>
        <strain evidence="5 6">AGMB00832</strain>
    </source>
</reference>
<protein>
    <submittedName>
        <fullName evidence="5">Extracellular solute-binding protein</fullName>
    </submittedName>
</protein>
<feature type="signal peptide" evidence="4">
    <location>
        <begin position="1"/>
        <end position="24"/>
    </location>
</feature>
<dbReference type="Proteomes" id="UP000723714">
    <property type="component" value="Unassembled WGS sequence"/>
</dbReference>
<accession>A0ABS6CYW8</accession>
<comment type="caution">
    <text evidence="5">The sequence shown here is derived from an EMBL/GenBank/DDBJ whole genome shotgun (WGS) entry which is preliminary data.</text>
</comment>
<dbReference type="Pfam" id="PF01547">
    <property type="entry name" value="SBP_bac_1"/>
    <property type="match status" value="1"/>
</dbReference>
<dbReference type="InterPro" id="IPR006061">
    <property type="entry name" value="SBP_1_CS"/>
</dbReference>
<evidence type="ECO:0000256" key="2">
    <source>
        <dbReference type="ARBA" id="ARBA00022448"/>
    </source>
</evidence>
<evidence type="ECO:0000313" key="5">
    <source>
        <dbReference type="EMBL" id="MBU3874520.1"/>
    </source>
</evidence>
<evidence type="ECO:0000256" key="4">
    <source>
        <dbReference type="SAM" id="SignalP"/>
    </source>
</evidence>
<organism evidence="5 6">
    <name type="scientific">Faecalicatena faecalis</name>
    <dbReference type="NCBI Taxonomy" id="2726362"/>
    <lineage>
        <taxon>Bacteria</taxon>
        <taxon>Bacillati</taxon>
        <taxon>Bacillota</taxon>
        <taxon>Clostridia</taxon>
        <taxon>Lachnospirales</taxon>
        <taxon>Lachnospiraceae</taxon>
        <taxon>Faecalicatena</taxon>
    </lineage>
</organism>
<dbReference type="EMBL" id="JABACJ020000001">
    <property type="protein sequence ID" value="MBU3874520.1"/>
    <property type="molecule type" value="Genomic_DNA"/>
</dbReference>
<feature type="chain" id="PRO_5047212703" evidence="4">
    <location>
        <begin position="25"/>
        <end position="534"/>
    </location>
</feature>
<sequence>MKRYKKVISLVLAGSMLLTGMLSGCGKEEKKEESKSTAASSDVAWDSSKKDEIILTVINNYYTAGQKKAAEEYMKLHPETKVVVDVVSDNDSYMTKMKTSFSGNQEEASDIVHGNFLVNALTGSSWNLAFEKGYVMDLTPMLDEENPYNAGKLVRDVFEESDLAIALNKTGGSKMGILPFDKIGVAFFYNKDIFDKEGIEIPETFEELEKICKEFRDKGYKYPVSAGLESSWFLNAIADTGYRTMEETFLVQPGDAAWDESTMKDNENFKFDETNLACDKNLVNSDERIMAYKKENGVNTELNQTIYTAFGKIAKYFPDNWVQADTNQIITDFEMGNSPMLLQGSFNAGKVLSDINMLPEDQQFEWATFQFPSFEKAPEGLQSTMRGLYVLGNEMAIVQKEDKDHTERVKDFYKYMYSPSGAQMIYEETLTNGNYIQGPSVIAGVTLDEALQEKLDGFVPEGTSRDWDNLDGFTRVTEANKPKFYDLINQFSVEKITAEEMLEQLQPLYDEYNEEAIKAAGYDLDPATADNAKE</sequence>